<dbReference type="GO" id="GO:0004861">
    <property type="term" value="F:cyclin-dependent protein serine/threonine kinase inhibitor activity"/>
    <property type="evidence" value="ECO:0007669"/>
    <property type="project" value="UniProtKB-UniRule"/>
</dbReference>
<dbReference type="EMBL" id="CM007377">
    <property type="protein sequence ID" value="OIV94715.1"/>
    <property type="molecule type" value="Genomic_DNA"/>
</dbReference>
<dbReference type="PIRSF" id="PIRSF017811">
    <property type="entry name" value="CDK_inhib_pln"/>
    <property type="match status" value="1"/>
</dbReference>
<protein>
    <recommendedName>
        <fullName evidence="5">Cyclin-dependent kinase inhibitor</fullName>
    </recommendedName>
</protein>
<keyword evidence="3 5" id="KW-0649">Protein kinase inhibitor</keyword>
<reference evidence="8 9" key="1">
    <citation type="journal article" date="2017" name="Plant Biotechnol. J.">
        <title>A comprehensive draft genome sequence for lupin (Lupinus angustifolius), an emerging health food: insights into plant-microbe interactions and legume evolution.</title>
        <authorList>
            <person name="Hane J.K."/>
            <person name="Ming Y."/>
            <person name="Kamphuis L.G."/>
            <person name="Nelson M.N."/>
            <person name="Garg G."/>
            <person name="Atkins C.A."/>
            <person name="Bayer P.E."/>
            <person name="Bravo A."/>
            <person name="Bringans S."/>
            <person name="Cannon S."/>
            <person name="Edwards D."/>
            <person name="Foley R."/>
            <person name="Gao L.L."/>
            <person name="Harrison M.J."/>
            <person name="Huang W."/>
            <person name="Hurgobin B."/>
            <person name="Li S."/>
            <person name="Liu C.W."/>
            <person name="McGrath A."/>
            <person name="Morahan G."/>
            <person name="Murray J."/>
            <person name="Weller J."/>
            <person name="Jian J."/>
            <person name="Singh K.B."/>
        </authorList>
    </citation>
    <scope>NUCLEOTIDE SEQUENCE [LARGE SCALE GENOMIC DNA]</scope>
    <source>
        <strain evidence="9">cv. Tanjil</strain>
        <tissue evidence="8">Whole plant</tissue>
    </source>
</reference>
<evidence type="ECO:0000256" key="2">
    <source>
        <dbReference type="ARBA" id="ARBA00010274"/>
    </source>
</evidence>
<dbReference type="KEGG" id="lang:109331220"/>
<feature type="region of interest" description="Disordered" evidence="6">
    <location>
        <begin position="1"/>
        <end position="104"/>
    </location>
</feature>
<dbReference type="GO" id="GO:0051726">
    <property type="term" value="P:regulation of cell cycle"/>
    <property type="evidence" value="ECO:0007669"/>
    <property type="project" value="InterPro"/>
</dbReference>
<feature type="compositionally biased region" description="Basic and acidic residues" evidence="6">
    <location>
        <begin position="1"/>
        <end position="11"/>
    </location>
</feature>
<dbReference type="PANTHER" id="PTHR46776">
    <property type="entry name" value="CYCLIN-DEPENDENT KINASE INHIBITOR 4-RELATED"/>
    <property type="match status" value="1"/>
</dbReference>
<evidence type="ECO:0000256" key="1">
    <source>
        <dbReference type="ARBA" id="ARBA00004642"/>
    </source>
</evidence>
<dbReference type="InterPro" id="IPR044275">
    <property type="entry name" value="KRP"/>
</dbReference>
<dbReference type="OMA" id="MQHEDST"/>
<feature type="domain" description="Cyclin-dependent kinase inhibitor" evidence="7">
    <location>
        <begin position="161"/>
        <end position="206"/>
    </location>
</feature>
<comment type="similarity">
    <text evidence="2 5">Belongs to the CDI family. ICK/KRP subfamily.</text>
</comment>
<feature type="compositionally biased region" description="Basic and acidic residues" evidence="6">
    <location>
        <begin position="55"/>
        <end position="64"/>
    </location>
</feature>
<sequence>MRRKGEERESQQHVLAEMDMAQVGVKTRARASLAMEEANTTTSTAQTSKRRKINHTSEEKKKSSTNESPRNGVTVVSPVLVTEEGFSSPTSDNEFPASCCSSNGSVDEERMKVLDLEVESAQVETSTCNYGEEIERREMSLGENFQEVEANSRRSESTAQNMPTQSELDEFFTTAEKDIQKTFQNKYNYDIVKDVPLEGRYEWVQLKP</sequence>
<dbReference type="Proteomes" id="UP000188354">
    <property type="component" value="Chromosome LG17"/>
</dbReference>
<organism evidence="8 9">
    <name type="scientific">Lupinus angustifolius</name>
    <name type="common">Narrow-leaved blue lupine</name>
    <dbReference type="NCBI Taxonomy" id="3871"/>
    <lineage>
        <taxon>Eukaryota</taxon>
        <taxon>Viridiplantae</taxon>
        <taxon>Streptophyta</taxon>
        <taxon>Embryophyta</taxon>
        <taxon>Tracheophyta</taxon>
        <taxon>Spermatophyta</taxon>
        <taxon>Magnoliopsida</taxon>
        <taxon>eudicotyledons</taxon>
        <taxon>Gunneridae</taxon>
        <taxon>Pentapetalae</taxon>
        <taxon>rosids</taxon>
        <taxon>fabids</taxon>
        <taxon>Fabales</taxon>
        <taxon>Fabaceae</taxon>
        <taxon>Papilionoideae</taxon>
        <taxon>50 kb inversion clade</taxon>
        <taxon>genistoids sensu lato</taxon>
        <taxon>core genistoids</taxon>
        <taxon>Genisteae</taxon>
        <taxon>Lupinus</taxon>
    </lineage>
</organism>
<keyword evidence="9" id="KW-1185">Reference proteome</keyword>
<dbReference type="AlphaFoldDB" id="A0A1J7G2M1"/>
<evidence type="ECO:0000256" key="6">
    <source>
        <dbReference type="SAM" id="MobiDB-lite"/>
    </source>
</evidence>
<evidence type="ECO:0000313" key="8">
    <source>
        <dbReference type="EMBL" id="OIV94715.1"/>
    </source>
</evidence>
<name>A0A1J7G2M1_LUPAN</name>
<accession>A0A1J7G2M1</accession>
<evidence type="ECO:0000259" key="7">
    <source>
        <dbReference type="Pfam" id="PF02234"/>
    </source>
</evidence>
<evidence type="ECO:0000313" key="9">
    <source>
        <dbReference type="Proteomes" id="UP000188354"/>
    </source>
</evidence>
<dbReference type="InterPro" id="IPR003175">
    <property type="entry name" value="CDI_dom"/>
</dbReference>
<keyword evidence="4" id="KW-0131">Cell cycle</keyword>
<comment type="subcellular location">
    <subcellularLocation>
        <location evidence="1">Nucleus</location>
        <location evidence="1">Nucleoplasm</location>
    </subcellularLocation>
</comment>
<dbReference type="Pfam" id="PF02234">
    <property type="entry name" value="CDI"/>
    <property type="match status" value="1"/>
</dbReference>
<dbReference type="OrthoDB" id="9940972at2759"/>
<dbReference type="STRING" id="3871.A0A1J7G2M1"/>
<evidence type="ECO:0000256" key="3">
    <source>
        <dbReference type="ARBA" id="ARBA00023013"/>
    </source>
</evidence>
<dbReference type="InterPro" id="IPR044898">
    <property type="entry name" value="CDI_dom_sf"/>
</dbReference>
<proteinExistence type="inferred from homology"/>
<evidence type="ECO:0000256" key="5">
    <source>
        <dbReference type="PIRNR" id="PIRNR017811"/>
    </source>
</evidence>
<feature type="compositionally biased region" description="Polar residues" evidence="6">
    <location>
        <begin position="38"/>
        <end position="47"/>
    </location>
</feature>
<evidence type="ECO:0000256" key="4">
    <source>
        <dbReference type="ARBA" id="ARBA00023306"/>
    </source>
</evidence>
<dbReference type="GO" id="GO:0005654">
    <property type="term" value="C:nucleoplasm"/>
    <property type="evidence" value="ECO:0007669"/>
    <property type="project" value="UniProtKB-SubCell"/>
</dbReference>
<dbReference type="Gene3D" id="4.10.365.10">
    <property type="entry name" value="p27"/>
    <property type="match status" value="1"/>
</dbReference>
<dbReference type="Gramene" id="OIV94715">
    <property type="protein sequence ID" value="OIV94715"/>
    <property type="gene ID" value="TanjilG_06178"/>
</dbReference>
<feature type="compositionally biased region" description="Polar residues" evidence="6">
    <location>
        <begin position="85"/>
        <end position="104"/>
    </location>
</feature>
<gene>
    <name evidence="8" type="ORF">TanjilG_06178</name>
</gene>